<sequence>MPRERTDNARTRFTRHVLQDTVIKLLQTEPLQTINVKEVCLQAGINRSTFYSYYDNILDLVTDIENETLTWLDHAIATAFKTTLRADLEPVITSICQYAADNKDRVQILLSLKTDPRFQRRLISIILDYSNWQSRAQSEGADPILANMRLLFCITGGLGLVQSWVDDGFSATPEAIAHVIYTQSLPPVLHAMAQSSAEPHGEASPRERNRHAS</sequence>
<dbReference type="InterPro" id="IPR039532">
    <property type="entry name" value="TetR_C_Firmicutes"/>
</dbReference>
<dbReference type="PANTHER" id="PTHR43479">
    <property type="entry name" value="ACREF/ENVCD OPERON REPRESSOR-RELATED"/>
    <property type="match status" value="1"/>
</dbReference>
<dbReference type="InterPro" id="IPR009057">
    <property type="entry name" value="Homeodomain-like_sf"/>
</dbReference>
<comment type="caution">
    <text evidence="5">The sequence shown here is derived from an EMBL/GenBank/DDBJ whole genome shotgun (WGS) entry which is preliminary data.</text>
</comment>
<evidence type="ECO:0000313" key="5">
    <source>
        <dbReference type="EMBL" id="KFJ02010.1"/>
    </source>
</evidence>
<evidence type="ECO:0000313" key="6">
    <source>
        <dbReference type="Proteomes" id="UP000029003"/>
    </source>
</evidence>
<evidence type="ECO:0000256" key="1">
    <source>
        <dbReference type="ARBA" id="ARBA00023125"/>
    </source>
</evidence>
<dbReference type="Gene3D" id="1.10.357.10">
    <property type="entry name" value="Tetracycline Repressor, domain 2"/>
    <property type="match status" value="1"/>
</dbReference>
<dbReference type="AlphaFoldDB" id="A0A087E2K9"/>
<evidence type="ECO:0000256" key="3">
    <source>
        <dbReference type="SAM" id="MobiDB-lite"/>
    </source>
</evidence>
<organism evidence="5 6">
    <name type="scientific">Bifidobacterium thermacidophilum subsp. thermacidophilum</name>
    <dbReference type="NCBI Taxonomy" id="79262"/>
    <lineage>
        <taxon>Bacteria</taxon>
        <taxon>Bacillati</taxon>
        <taxon>Actinomycetota</taxon>
        <taxon>Actinomycetes</taxon>
        <taxon>Bifidobacteriales</taxon>
        <taxon>Bifidobacteriaceae</taxon>
        <taxon>Bifidobacterium</taxon>
    </lineage>
</organism>
<protein>
    <submittedName>
        <fullName evidence="5">Transcriptional regulator, TetR family</fullName>
    </submittedName>
</protein>
<dbReference type="InterPro" id="IPR001647">
    <property type="entry name" value="HTH_TetR"/>
</dbReference>
<feature type="DNA-binding region" description="H-T-H motif" evidence="2">
    <location>
        <begin position="35"/>
        <end position="54"/>
    </location>
</feature>
<name>A0A087E2K9_9BIFI</name>
<evidence type="ECO:0000256" key="2">
    <source>
        <dbReference type="PROSITE-ProRule" id="PRU00335"/>
    </source>
</evidence>
<gene>
    <name evidence="5" type="ORF">THER5_0182</name>
</gene>
<dbReference type="PANTHER" id="PTHR43479:SF11">
    <property type="entry name" value="ACREF_ENVCD OPERON REPRESSOR-RELATED"/>
    <property type="match status" value="1"/>
</dbReference>
<dbReference type="SUPFAM" id="SSF46689">
    <property type="entry name" value="Homeodomain-like"/>
    <property type="match status" value="1"/>
</dbReference>
<evidence type="ECO:0000259" key="4">
    <source>
        <dbReference type="PROSITE" id="PS50977"/>
    </source>
</evidence>
<dbReference type="Proteomes" id="UP000029003">
    <property type="component" value="Unassembled WGS sequence"/>
</dbReference>
<proteinExistence type="predicted"/>
<feature type="domain" description="HTH tetR-type" evidence="4">
    <location>
        <begin position="12"/>
        <end position="72"/>
    </location>
</feature>
<reference evidence="5 6" key="1">
    <citation type="submission" date="2014-03" db="EMBL/GenBank/DDBJ databases">
        <title>Genomics of Bifidobacteria.</title>
        <authorList>
            <person name="Ventura M."/>
            <person name="Milani C."/>
            <person name="Lugli G.A."/>
        </authorList>
    </citation>
    <scope>NUCLEOTIDE SEQUENCE [LARGE SCALE GENOMIC DNA]</scope>
    <source>
        <strain evidence="5 6">LMG 21395</strain>
    </source>
</reference>
<accession>A0A087E2K9</accession>
<dbReference type="PROSITE" id="PS50977">
    <property type="entry name" value="HTH_TETR_2"/>
    <property type="match status" value="1"/>
</dbReference>
<dbReference type="GO" id="GO:0003677">
    <property type="term" value="F:DNA binding"/>
    <property type="evidence" value="ECO:0007669"/>
    <property type="project" value="UniProtKB-UniRule"/>
</dbReference>
<keyword evidence="1 2" id="KW-0238">DNA-binding</keyword>
<dbReference type="Pfam" id="PF14278">
    <property type="entry name" value="TetR_C_8"/>
    <property type="match status" value="1"/>
</dbReference>
<dbReference type="EMBL" id="JGZT01000007">
    <property type="protein sequence ID" value="KFJ02010.1"/>
    <property type="molecule type" value="Genomic_DNA"/>
</dbReference>
<feature type="region of interest" description="Disordered" evidence="3">
    <location>
        <begin position="192"/>
        <end position="213"/>
    </location>
</feature>
<dbReference type="InterPro" id="IPR050624">
    <property type="entry name" value="HTH-type_Tx_Regulator"/>
</dbReference>